<keyword evidence="10" id="KW-1185">Reference proteome</keyword>
<reference evidence="9 10" key="1">
    <citation type="journal article" date="2019" name="Genome Biol. Evol.">
        <title>Day and night: Metabolic profiles and evolutionary relationships of six axenic non-marine cyanobacteria.</title>
        <authorList>
            <person name="Will S.E."/>
            <person name="Henke P."/>
            <person name="Boedeker C."/>
            <person name="Huang S."/>
            <person name="Brinkmann H."/>
            <person name="Rohde M."/>
            <person name="Jarek M."/>
            <person name="Friedl T."/>
            <person name="Seufert S."/>
            <person name="Schumacher M."/>
            <person name="Overmann J."/>
            <person name="Neumann-Schaal M."/>
            <person name="Petersen J."/>
        </authorList>
    </citation>
    <scope>NUCLEOTIDE SEQUENCE [LARGE SCALE GENOMIC DNA]</scope>
    <source>
        <strain evidence="9 10">SAG 39.79</strain>
    </source>
</reference>
<dbReference type="Proteomes" id="UP000282574">
    <property type="component" value="Unassembled WGS sequence"/>
</dbReference>
<dbReference type="CDD" id="cd02195">
    <property type="entry name" value="SelD"/>
    <property type="match status" value="1"/>
</dbReference>
<evidence type="ECO:0000256" key="3">
    <source>
        <dbReference type="ARBA" id="ARBA00022777"/>
    </source>
</evidence>
<feature type="domain" description="PurM-like N-terminal" evidence="6">
    <location>
        <begin position="520"/>
        <end position="629"/>
    </location>
</feature>
<dbReference type="EMBL" id="RSCK01000054">
    <property type="protein sequence ID" value="RUT08643.1"/>
    <property type="molecule type" value="Genomic_DNA"/>
</dbReference>
<dbReference type="SUPFAM" id="SSF51905">
    <property type="entry name" value="FAD/NAD(P)-binding domain"/>
    <property type="match status" value="2"/>
</dbReference>
<evidence type="ECO:0000259" key="8">
    <source>
        <dbReference type="Pfam" id="PF07992"/>
    </source>
</evidence>
<evidence type="ECO:0000313" key="10">
    <source>
        <dbReference type="Proteomes" id="UP000282574"/>
    </source>
</evidence>
<feature type="domain" description="PurM-like C-terminal" evidence="7">
    <location>
        <begin position="641"/>
        <end position="826"/>
    </location>
</feature>
<dbReference type="GO" id="GO:0005524">
    <property type="term" value="F:ATP binding"/>
    <property type="evidence" value="ECO:0007669"/>
    <property type="project" value="UniProtKB-KW"/>
</dbReference>
<evidence type="ECO:0000259" key="6">
    <source>
        <dbReference type="Pfam" id="PF00586"/>
    </source>
</evidence>
<dbReference type="InterPro" id="IPR036188">
    <property type="entry name" value="FAD/NAD-bd_sf"/>
</dbReference>
<evidence type="ECO:0000256" key="4">
    <source>
        <dbReference type="ARBA" id="ARBA00022840"/>
    </source>
</evidence>
<keyword evidence="2" id="KW-0547">Nucleotide-binding</keyword>
<dbReference type="Pfam" id="PF02769">
    <property type="entry name" value="AIRS_C"/>
    <property type="match status" value="1"/>
</dbReference>
<dbReference type="InterPro" id="IPR016188">
    <property type="entry name" value="PurM-like_N"/>
</dbReference>
<dbReference type="GO" id="GO:0016260">
    <property type="term" value="P:selenocysteine biosynthetic process"/>
    <property type="evidence" value="ECO:0007669"/>
    <property type="project" value="TreeGrafter"/>
</dbReference>
<dbReference type="Gene3D" id="3.90.650.10">
    <property type="entry name" value="PurM-like C-terminal domain"/>
    <property type="match status" value="1"/>
</dbReference>
<proteinExistence type="predicted"/>
<evidence type="ECO:0000256" key="2">
    <source>
        <dbReference type="ARBA" id="ARBA00022741"/>
    </source>
</evidence>
<dbReference type="GO" id="GO:0004756">
    <property type="term" value="F:selenide, water dikinase activity"/>
    <property type="evidence" value="ECO:0007669"/>
    <property type="project" value="TreeGrafter"/>
</dbReference>
<evidence type="ECO:0000313" key="9">
    <source>
        <dbReference type="EMBL" id="RUT08643.1"/>
    </source>
</evidence>
<keyword evidence="1" id="KW-0808">Transferase</keyword>
<dbReference type="PRINTS" id="PR00368">
    <property type="entry name" value="FADPNR"/>
</dbReference>
<dbReference type="InterPro" id="IPR004536">
    <property type="entry name" value="SPS/SelD"/>
</dbReference>
<dbReference type="NCBIfam" id="TIGR03169">
    <property type="entry name" value="Nterm_to_SelD"/>
    <property type="match status" value="1"/>
</dbReference>
<name>A0AB37UF65_9CYAN</name>
<evidence type="ECO:0000256" key="5">
    <source>
        <dbReference type="ARBA" id="ARBA00023266"/>
    </source>
</evidence>
<dbReference type="Gene3D" id="3.50.50.100">
    <property type="match status" value="1"/>
</dbReference>
<dbReference type="SUPFAM" id="SSF55326">
    <property type="entry name" value="PurM N-terminal domain-like"/>
    <property type="match status" value="1"/>
</dbReference>
<accession>A0AB37UF65</accession>
<dbReference type="PANTHER" id="PTHR10256">
    <property type="entry name" value="SELENIDE, WATER DIKINASE"/>
    <property type="match status" value="1"/>
</dbReference>
<dbReference type="Pfam" id="PF07992">
    <property type="entry name" value="Pyr_redox_2"/>
    <property type="match status" value="1"/>
</dbReference>
<dbReference type="InterPro" id="IPR036921">
    <property type="entry name" value="PurM-like_N_sf"/>
</dbReference>
<evidence type="ECO:0000256" key="1">
    <source>
        <dbReference type="ARBA" id="ARBA00022679"/>
    </source>
</evidence>
<dbReference type="InterPro" id="IPR036676">
    <property type="entry name" value="PurM-like_C_sf"/>
</dbReference>
<gene>
    <name evidence="9" type="ORF">DSM107010_47880</name>
</gene>
<dbReference type="Gene3D" id="3.30.1330.10">
    <property type="entry name" value="PurM-like, N-terminal domain"/>
    <property type="match status" value="1"/>
</dbReference>
<dbReference type="GO" id="GO:0005737">
    <property type="term" value="C:cytoplasm"/>
    <property type="evidence" value="ECO:0007669"/>
    <property type="project" value="TreeGrafter"/>
</dbReference>
<evidence type="ECO:0000259" key="7">
    <source>
        <dbReference type="Pfam" id="PF02769"/>
    </source>
</evidence>
<sequence>MQRSQLVTKDLVLIGGGHSHAIVLRMLGMKPILGIRVTLITEASDTPYSGMLPGHVAGFYTHEECHIDLRRLAQFARVQFYRDRVVGLDLVNKKVICANRPPVAYDLLSVDIGSTPAQISVPGAAEYAIPAKPVAQFLQHWYDLCRDVTTCRDVTCNVSTLRLGIVGGGAGGVELAMAMQGHLQSIRSPQPPLKRGAKSSRLFREEREDRDLEIHLFQRGAELMPNYNSWVRHRCQEILIHKRIQLHLQETVCEIQSYPTPYTYTGGFPNPPLPTPYTIKCESGLQVECDRIFWVTQASAPDWLQAAGIATDERGFILVNDALQSVSHPDVFAAGDIASMVNYPRPKAGVFAVRQGKPLFKNLRRALLGRSLQPYKPQKQYLSLIGTGDGKAIAAWGKLGFGATGWLWRWKDAIDRKFMQRFSDLPQMDEKSQNSKFKIQNSKFKIQNWDKEDKGDKGALNQQPITNYQLPITNYQTMPCAGCGSKVSSTVLARVLNQIKQDSTNWCNRQDIIIGLDAPDDAAVVEVPGGLWMVHTIDHFRSLINDPYIFGQITANHCLSDIFAMGATPQSALAIATIPYALESKTEETLYQLLSGAVKVLADAQTPLVGGHTTEGSELEFGLSCNGLVHPNKLLRKGGMQPGQVLILTKALGTGTLFAAEMQRETKGDWIDRAVTSMLQSNQVAAACLMAHGATACTDVTGFGLAGHLYEMVRASRSVGISACAVDLNLAAIPALEGAIATLQKGIVSSLQAENLRIARFITDLNIAGSESLSPSARYSLLFDPQTSGGLLASIPAEQASQCLDKLHSLGYAQSCIIGKVVDRKGDRQPITINLSNV</sequence>
<evidence type="ECO:0008006" key="11">
    <source>
        <dbReference type="Google" id="ProtNLM"/>
    </source>
</evidence>
<dbReference type="InterPro" id="IPR017584">
    <property type="entry name" value="Pyridine_nucleo_diS_OxRdtase_N"/>
</dbReference>
<protein>
    <recommendedName>
        <fullName evidence="11">Selenide, water dikinase</fullName>
    </recommendedName>
</protein>
<comment type="caution">
    <text evidence="9">The sequence shown here is derived from an EMBL/GenBank/DDBJ whole genome shotgun (WGS) entry which is preliminary data.</text>
</comment>
<dbReference type="GO" id="GO:0016491">
    <property type="term" value="F:oxidoreductase activity"/>
    <property type="evidence" value="ECO:0007669"/>
    <property type="project" value="InterPro"/>
</dbReference>
<organism evidence="9 10">
    <name type="scientific">Chroococcidiopsis cubana SAG 39.79</name>
    <dbReference type="NCBI Taxonomy" id="388085"/>
    <lineage>
        <taxon>Bacteria</taxon>
        <taxon>Bacillati</taxon>
        <taxon>Cyanobacteriota</taxon>
        <taxon>Cyanophyceae</taxon>
        <taxon>Chroococcidiopsidales</taxon>
        <taxon>Chroococcidiopsidaceae</taxon>
        <taxon>Chroococcidiopsis</taxon>
    </lineage>
</organism>
<dbReference type="Pfam" id="PF00586">
    <property type="entry name" value="AIRS"/>
    <property type="match status" value="1"/>
</dbReference>
<dbReference type="PANTHER" id="PTHR10256:SF0">
    <property type="entry name" value="INACTIVE SELENIDE, WATER DIKINASE-LIKE PROTEIN-RELATED"/>
    <property type="match status" value="1"/>
</dbReference>
<keyword evidence="4" id="KW-0067">ATP-binding</keyword>
<dbReference type="AlphaFoldDB" id="A0AB37UF65"/>
<dbReference type="InterPro" id="IPR010918">
    <property type="entry name" value="PurM-like_C_dom"/>
</dbReference>
<keyword evidence="3" id="KW-0418">Kinase</keyword>
<dbReference type="NCBIfam" id="TIGR00476">
    <property type="entry name" value="selD"/>
    <property type="match status" value="1"/>
</dbReference>
<feature type="domain" description="FAD/NAD(P)-binding" evidence="8">
    <location>
        <begin position="10"/>
        <end position="356"/>
    </location>
</feature>
<keyword evidence="5" id="KW-0711">Selenium</keyword>
<dbReference type="RefSeq" id="WP_127024152.1">
    <property type="nucleotide sequence ID" value="NZ_JAVKZF010000002.1"/>
</dbReference>
<dbReference type="SUPFAM" id="SSF56042">
    <property type="entry name" value="PurM C-terminal domain-like"/>
    <property type="match status" value="1"/>
</dbReference>
<dbReference type="InterPro" id="IPR023753">
    <property type="entry name" value="FAD/NAD-binding_dom"/>
</dbReference>